<dbReference type="AlphaFoldDB" id="F0KPX0"/>
<dbReference type="RefSeq" id="WP_014207715.1">
    <property type="nucleotide sequence ID" value="NC_016603.1"/>
</dbReference>
<name>F0KPX0_ACIP2</name>
<dbReference type="EMBL" id="CP002177">
    <property type="protein sequence ID" value="ADY83065.1"/>
    <property type="molecule type" value="Genomic_DNA"/>
</dbReference>
<proteinExistence type="predicted"/>
<dbReference type="GeneID" id="11637016"/>
<reference evidence="1 2" key="2">
    <citation type="journal article" date="2011" name="J. Bacteriol.">
        <title>Genome sequence of Acinetobacter calcoaceticus PHEA-2, isolated from industry wastewater.</title>
        <authorList>
            <person name="Zhan Y."/>
            <person name="Yan Y."/>
            <person name="Zhang W."/>
            <person name="Yu H."/>
            <person name="Chen M."/>
            <person name="Lu W."/>
            <person name="Ping S."/>
            <person name="Peng Z."/>
            <person name="Yuan M."/>
            <person name="Zhou Z."/>
            <person name="Elmerich C."/>
            <person name="Lin M."/>
        </authorList>
    </citation>
    <scope>NUCLEOTIDE SEQUENCE [LARGE SCALE GENOMIC DNA]</scope>
    <source>
        <strain evidence="1 2">PHEA-2</strain>
    </source>
</reference>
<reference key="1">
    <citation type="submission" date="2010-08" db="EMBL/GenBank/DDBJ databases">
        <title>The genome sequence of a nonpathogenic wastewater-adapted bacterium Acinetobacter calcoaceticus PHEA-2 and comparative genomics insights into environmental adaptation.</title>
        <authorList>
            <person name="Zhan Y."/>
            <person name="Yan Y."/>
            <person name="Zhang W."/>
            <person name="Chen M."/>
            <person name="Ping S."/>
            <person name="Lu W."/>
            <person name="Lin M."/>
        </authorList>
    </citation>
    <scope>NUCLEOTIDE SEQUENCE</scope>
    <source>
        <strain>PHEA-2</strain>
    </source>
</reference>
<dbReference type="STRING" id="871585.BDGL_002479"/>
<keyword evidence="2" id="KW-1185">Reference proteome</keyword>
<accession>F0KPX0</accession>
<dbReference type="PATRIC" id="fig|871585.3.peg.2481"/>
<evidence type="ECO:0000313" key="1">
    <source>
        <dbReference type="EMBL" id="ADY83065.1"/>
    </source>
</evidence>
<dbReference type="eggNOG" id="ENOG5030E13">
    <property type="taxonomic scope" value="Bacteria"/>
</dbReference>
<dbReference type="KEGG" id="acc:BDGL_002479"/>
<dbReference type="OrthoDB" id="6672593at2"/>
<dbReference type="Pfam" id="PF20375">
    <property type="entry name" value="DUF6670"/>
    <property type="match status" value="1"/>
</dbReference>
<dbReference type="HOGENOM" id="CLU_061504_0_0_6"/>
<sequence>MPKLISEINQLQQLGPNAKEGVVYQPSRGFFKIVYQGLILPNLPTPLRYFNYISLVGQPRIPLCYNTHSITTSAIDTATVLVSNSQHSVGHLKTYSIRRQCQFDSTLYQFDKTDLIQWQIPVIRLQRLDPEMRCDLTIQIPENISNASALQWGVSDYWSTLCVCEGEIFYKGQKYQIEGLGRFKHARALHLPFLSLCFYTCQIINLNETTQLTFLQIRNQWNIILCSRLDIQEFGKPVESFTEDVNLHIHRVYPKVKTPNGKEMYLPREFSWQCEKNGKIIFELYAQSRGDYKFGLAAGYVGSFQYQLSWNEQCLQGEGGYCEYIDCRPLRWQEKNQDEKILDKLMLLHHVYIKNDYFYHFCLKSELLLH</sequence>
<evidence type="ECO:0000313" key="2">
    <source>
        <dbReference type="Proteomes" id="UP000007477"/>
    </source>
</evidence>
<gene>
    <name evidence="1" type="ordered locus">BDGL_002479</name>
</gene>
<dbReference type="RefSeq" id="YP_004996747.1">
    <property type="nucleotide sequence ID" value="NC_016603.1"/>
</dbReference>
<dbReference type="Proteomes" id="UP000007477">
    <property type="component" value="Chromosome"/>
</dbReference>
<dbReference type="InterPro" id="IPR046611">
    <property type="entry name" value="DUF6670"/>
</dbReference>
<protein>
    <submittedName>
        <fullName evidence="1">Uncharacterized protein</fullName>
    </submittedName>
</protein>
<organism evidence="1 2">
    <name type="scientific">Acinetobacter pittii (strain PHEA-2)</name>
    <dbReference type="NCBI Taxonomy" id="871585"/>
    <lineage>
        <taxon>Bacteria</taxon>
        <taxon>Pseudomonadati</taxon>
        <taxon>Pseudomonadota</taxon>
        <taxon>Gammaproteobacteria</taxon>
        <taxon>Moraxellales</taxon>
        <taxon>Moraxellaceae</taxon>
        <taxon>Acinetobacter</taxon>
        <taxon>Acinetobacter calcoaceticus/baumannii complex</taxon>
    </lineage>
</organism>